<dbReference type="BioCyc" id="NEQU228908:GJB6-504-MONOMER"/>
<keyword evidence="2" id="KW-1185">Reference proteome</keyword>
<dbReference type="EMBL" id="AE017199">
    <property type="protein sequence ID" value="AAR39319.1"/>
    <property type="molecule type" value="Genomic_DNA"/>
</dbReference>
<evidence type="ECO:0000313" key="1">
    <source>
        <dbReference type="EMBL" id="AAR39319.1"/>
    </source>
</evidence>
<sequence length="283" mass="32388">MFLIRAKEKGQVEDSFYITPSNKDQLLQAILDNVKVKGKKLGDLLKELFNDEPLVADIAVYVFDEKSNKYEGHVTIIENTISDIYLNKMPEGDYFLVIPIKLRALDKEFELDRLNEIIPIGVRKKINFNIDLEQKKEEPKVEPKNDIEGILTKHGYTIIKKDGLTIGKKIVMGVPVYVVLYSDILDNEKIATFLGKLELLGISPNIKIFHAKEVKAEPNILKTKGIFVVQSLSEIDAILYSLSNANEKITKLKKYIEVFYKKFAEYESKLHELKEIAKQIVSL</sequence>
<organism evidence="1 2">
    <name type="scientific">Nanoarchaeum equitans (strain Kin4-M)</name>
    <dbReference type="NCBI Taxonomy" id="228908"/>
    <lineage>
        <taxon>Archaea</taxon>
        <taxon>Nanobdellota</taxon>
        <taxon>Candidatus Nanoarchaeia</taxon>
        <taxon>Nanoarchaeales</taxon>
        <taxon>Nanoarchaeaceae</taxon>
        <taxon>Nanoarchaeum</taxon>
    </lineage>
</organism>
<gene>
    <name evidence="1" type="ordered locus">NEQ476</name>
</gene>
<dbReference type="EnsemblBacteria" id="AAR39319">
    <property type="protein sequence ID" value="AAR39319"/>
    <property type="gene ID" value="NEQ476"/>
</dbReference>
<protein>
    <submittedName>
        <fullName evidence="1">NEQ476</fullName>
    </submittedName>
</protein>
<dbReference type="KEGG" id="neq:NEQ476"/>
<dbReference type="PATRIC" id="fig|228908.8.peg.491"/>
<proteinExistence type="predicted"/>
<evidence type="ECO:0000313" key="2">
    <source>
        <dbReference type="Proteomes" id="UP000000578"/>
    </source>
</evidence>
<dbReference type="AlphaFoldDB" id="Q74MZ9"/>
<accession>Q74MZ9</accession>
<dbReference type="STRING" id="228908.NEQ476"/>
<reference evidence="1 2" key="1">
    <citation type="journal article" date="2003" name="Proc. Natl. Acad. Sci. U.S.A.">
        <title>The genome of Nanoarchaeum equitans: insights into early archaeal evolution and derived parasitism.</title>
        <authorList>
            <person name="Waters E."/>
            <person name="Hohn M.J."/>
            <person name="Ahel I."/>
            <person name="Graham D.E."/>
            <person name="Adams M.D."/>
            <person name="Barnstead M."/>
            <person name="Beeson K.Y."/>
            <person name="Bibbs L."/>
            <person name="Bolanos R."/>
            <person name="Keller M."/>
            <person name="Kretz K."/>
            <person name="Lin X."/>
            <person name="Mathur E."/>
            <person name="Ni J."/>
            <person name="Podar M."/>
            <person name="Richardson T."/>
            <person name="Sutton G.G."/>
            <person name="Simon M."/>
            <person name="Soll D."/>
            <person name="Stetter K.O."/>
            <person name="Short J.M."/>
            <person name="Noordewier M."/>
        </authorList>
    </citation>
    <scope>NUCLEOTIDE SEQUENCE [LARGE SCALE GENOMIC DNA]</scope>
    <source>
        <strain evidence="1 2">Kin4-M</strain>
    </source>
</reference>
<dbReference type="HOGENOM" id="CLU_982165_0_0_2"/>
<name>Q74MZ9_NANEQ</name>
<dbReference type="Proteomes" id="UP000000578">
    <property type="component" value="Chromosome"/>
</dbReference>